<dbReference type="SUPFAM" id="SSF54637">
    <property type="entry name" value="Thioesterase/thiol ester dehydrase-isomerase"/>
    <property type="match status" value="1"/>
</dbReference>
<dbReference type="AlphaFoldDB" id="A0A239SXG3"/>
<keyword evidence="5 10" id="KW-0444">Lipid biosynthesis</keyword>
<evidence type="ECO:0000256" key="5">
    <source>
        <dbReference type="ARBA" id="ARBA00022516"/>
    </source>
</evidence>
<dbReference type="STRING" id="1123308.GCA_000380085_00839"/>
<dbReference type="Pfam" id="PF07977">
    <property type="entry name" value="FabA"/>
    <property type="match status" value="1"/>
</dbReference>
<comment type="similarity">
    <text evidence="3 10">Belongs to the thioester dehydratase family. FabZ subfamily.</text>
</comment>
<dbReference type="GO" id="GO:0016020">
    <property type="term" value="C:membrane"/>
    <property type="evidence" value="ECO:0007669"/>
    <property type="project" value="GOC"/>
</dbReference>
<dbReference type="NCBIfam" id="TIGR01750">
    <property type="entry name" value="fabZ"/>
    <property type="match status" value="1"/>
</dbReference>
<dbReference type="EMBL" id="LT906439">
    <property type="protein sequence ID" value="SNU89922.1"/>
    <property type="molecule type" value="Genomic_DNA"/>
</dbReference>
<dbReference type="NCBIfam" id="NF000582">
    <property type="entry name" value="PRK00006.1"/>
    <property type="match status" value="1"/>
</dbReference>
<evidence type="ECO:0000256" key="10">
    <source>
        <dbReference type="HAMAP-Rule" id="MF_00406"/>
    </source>
</evidence>
<evidence type="ECO:0000256" key="1">
    <source>
        <dbReference type="ARBA" id="ARBA00001055"/>
    </source>
</evidence>
<sequence>MIDIQAIKEALPHRYPFLLVDRALEMSEDEIVAIKNVTINEPFFQGHFPQYPVMPGVLIMEALAQTAGVLELSKPENKGKLVFYAGMDKVKFKKQVVPGDQLVMTAKFIKRRGTIAVVEAKAEVDGKLAASGTLTFAIGSGKEREQSKKSSFFHPRTVD</sequence>
<evidence type="ECO:0000256" key="6">
    <source>
        <dbReference type="ARBA" id="ARBA00022556"/>
    </source>
</evidence>
<keyword evidence="4 10" id="KW-0963">Cytoplasm</keyword>
<keyword evidence="12" id="KW-1185">Reference proteome</keyword>
<protein>
    <recommendedName>
        <fullName evidence="10">3-hydroxyacyl-[acyl-carrier-protein] dehydratase FabZ</fullName>
        <ecNumber evidence="10">4.2.1.59</ecNumber>
    </recommendedName>
    <alternativeName>
        <fullName evidence="10">(3R)-hydroxymyristoyl-[acyl-carrier-protein] dehydratase</fullName>
        <shortName evidence="10">(3R)-hydroxymyristoyl-ACP dehydrase</shortName>
    </alternativeName>
    <alternativeName>
        <fullName evidence="10">Beta-hydroxyacyl-ACP dehydratase</fullName>
    </alternativeName>
</protein>
<dbReference type="KEGG" id="smen:SAMEA4412692_1672"/>
<dbReference type="EC" id="4.2.1.59" evidence="10"/>
<dbReference type="Proteomes" id="UP000215185">
    <property type="component" value="Chromosome 1"/>
</dbReference>
<dbReference type="PANTHER" id="PTHR30272:SF1">
    <property type="entry name" value="3-HYDROXYACYL-[ACYL-CARRIER-PROTEIN] DEHYDRATASE"/>
    <property type="match status" value="1"/>
</dbReference>
<accession>A0A239SXG3</accession>
<comment type="function">
    <text evidence="9 10">Involved in unsaturated fatty acids biosynthesis. Catalyzes the dehydration of short chain beta-hydroxyacyl-ACPs and long chain saturated and unsaturated beta-hydroxyacyl-ACPs.</text>
</comment>
<proteinExistence type="inferred from homology"/>
<gene>
    <name evidence="10 11" type="primary">fabZ</name>
    <name evidence="11" type="ORF">SAMEA4412692_01672</name>
</gene>
<evidence type="ECO:0000256" key="8">
    <source>
        <dbReference type="ARBA" id="ARBA00023239"/>
    </source>
</evidence>
<dbReference type="RefSeq" id="WP_018373410.1">
    <property type="nucleotide sequence ID" value="NZ_LT906439.1"/>
</dbReference>
<dbReference type="GO" id="GO:0006633">
    <property type="term" value="P:fatty acid biosynthetic process"/>
    <property type="evidence" value="ECO:0007669"/>
    <property type="project" value="UniProtKB-UniRule"/>
</dbReference>
<organism evidence="11 12">
    <name type="scientific">Streptococcus merionis</name>
    <dbReference type="NCBI Taxonomy" id="400065"/>
    <lineage>
        <taxon>Bacteria</taxon>
        <taxon>Bacillati</taxon>
        <taxon>Bacillota</taxon>
        <taxon>Bacilli</taxon>
        <taxon>Lactobacillales</taxon>
        <taxon>Streptococcaceae</taxon>
        <taxon>Streptococcus</taxon>
    </lineage>
</organism>
<feature type="active site" evidence="10">
    <location>
        <position position="47"/>
    </location>
</feature>
<dbReference type="eggNOG" id="COG0764">
    <property type="taxonomic scope" value="Bacteria"/>
</dbReference>
<dbReference type="OrthoDB" id="9772788at2"/>
<dbReference type="CDD" id="cd01288">
    <property type="entry name" value="FabZ"/>
    <property type="match status" value="1"/>
</dbReference>
<evidence type="ECO:0000256" key="2">
    <source>
        <dbReference type="ARBA" id="ARBA00004496"/>
    </source>
</evidence>
<dbReference type="FunFam" id="3.10.129.10:FF:000001">
    <property type="entry name" value="3-hydroxyacyl-[acyl-carrier-protein] dehydratase FabZ"/>
    <property type="match status" value="1"/>
</dbReference>
<dbReference type="HAMAP" id="MF_00406">
    <property type="entry name" value="FabZ"/>
    <property type="match status" value="1"/>
</dbReference>
<dbReference type="Gene3D" id="3.10.129.10">
    <property type="entry name" value="Hotdog Thioesterase"/>
    <property type="match status" value="1"/>
</dbReference>
<evidence type="ECO:0000256" key="3">
    <source>
        <dbReference type="ARBA" id="ARBA00009174"/>
    </source>
</evidence>
<dbReference type="InterPro" id="IPR013114">
    <property type="entry name" value="FabA_FabZ"/>
</dbReference>
<comment type="subcellular location">
    <subcellularLocation>
        <location evidence="2 10">Cytoplasm</location>
    </subcellularLocation>
</comment>
<dbReference type="PANTHER" id="PTHR30272">
    <property type="entry name" value="3-HYDROXYACYL-[ACYL-CARRIER-PROTEIN] DEHYDRATASE"/>
    <property type="match status" value="1"/>
</dbReference>
<evidence type="ECO:0000313" key="11">
    <source>
        <dbReference type="EMBL" id="SNU89922.1"/>
    </source>
</evidence>
<keyword evidence="6 10" id="KW-0441">Lipid A biosynthesis</keyword>
<evidence type="ECO:0000256" key="7">
    <source>
        <dbReference type="ARBA" id="ARBA00023098"/>
    </source>
</evidence>
<dbReference type="InterPro" id="IPR029069">
    <property type="entry name" value="HotDog_dom_sf"/>
</dbReference>
<evidence type="ECO:0000256" key="9">
    <source>
        <dbReference type="ARBA" id="ARBA00025049"/>
    </source>
</evidence>
<dbReference type="GO" id="GO:0019171">
    <property type="term" value="F:(3R)-hydroxyacyl-[acyl-carrier-protein] dehydratase activity"/>
    <property type="evidence" value="ECO:0007669"/>
    <property type="project" value="UniProtKB-EC"/>
</dbReference>
<name>A0A239SXG3_9STRE</name>
<comment type="catalytic activity">
    <reaction evidence="1 10">
        <text>a (3R)-hydroxyacyl-[ACP] = a (2E)-enoyl-[ACP] + H2O</text>
        <dbReference type="Rhea" id="RHEA:13097"/>
        <dbReference type="Rhea" id="RHEA-COMP:9925"/>
        <dbReference type="Rhea" id="RHEA-COMP:9945"/>
        <dbReference type="ChEBI" id="CHEBI:15377"/>
        <dbReference type="ChEBI" id="CHEBI:78784"/>
        <dbReference type="ChEBI" id="CHEBI:78827"/>
        <dbReference type="EC" id="4.2.1.59"/>
    </reaction>
</comment>
<dbReference type="GO" id="GO:0005737">
    <property type="term" value="C:cytoplasm"/>
    <property type="evidence" value="ECO:0007669"/>
    <property type="project" value="UniProtKB-SubCell"/>
</dbReference>
<keyword evidence="7 10" id="KW-0443">Lipid metabolism</keyword>
<reference evidence="11 12" key="1">
    <citation type="submission" date="2017-06" db="EMBL/GenBank/DDBJ databases">
        <authorList>
            <consortium name="Pathogen Informatics"/>
        </authorList>
    </citation>
    <scope>NUCLEOTIDE SEQUENCE [LARGE SCALE GENOMIC DNA]</scope>
    <source>
        <strain evidence="11 12">NCTC13788</strain>
    </source>
</reference>
<evidence type="ECO:0000313" key="12">
    <source>
        <dbReference type="Proteomes" id="UP000215185"/>
    </source>
</evidence>
<keyword evidence="8 10" id="KW-0456">Lyase</keyword>
<evidence type="ECO:0000256" key="4">
    <source>
        <dbReference type="ARBA" id="ARBA00022490"/>
    </source>
</evidence>
<dbReference type="GO" id="GO:0009245">
    <property type="term" value="P:lipid A biosynthetic process"/>
    <property type="evidence" value="ECO:0007669"/>
    <property type="project" value="UniProtKB-UniRule"/>
</dbReference>
<dbReference type="InterPro" id="IPR010084">
    <property type="entry name" value="FabZ"/>
</dbReference>